<proteinExistence type="predicted"/>
<gene>
    <name evidence="1" type="ORF">MM415A01130_0035</name>
</gene>
<dbReference type="AlphaFoldDB" id="A0A6M3K8M5"/>
<protein>
    <submittedName>
        <fullName evidence="1">Uncharacterized protein</fullName>
    </submittedName>
</protein>
<evidence type="ECO:0000313" key="1">
    <source>
        <dbReference type="EMBL" id="QJA78143.1"/>
    </source>
</evidence>
<organism evidence="1">
    <name type="scientific">viral metagenome</name>
    <dbReference type="NCBI Taxonomy" id="1070528"/>
    <lineage>
        <taxon>unclassified sequences</taxon>
        <taxon>metagenomes</taxon>
        <taxon>organismal metagenomes</taxon>
    </lineage>
</organism>
<dbReference type="EMBL" id="MT142321">
    <property type="protein sequence ID" value="QJA78143.1"/>
    <property type="molecule type" value="Genomic_DNA"/>
</dbReference>
<accession>A0A6M3K8M5</accession>
<sequence length="73" mass="8758">MNKGRIVGGGKMERVTLRYMNDLNDVDYVDYISYEHYLHSFVQINTFTSCRRCVIIYVSDRHIFYVTEREVKV</sequence>
<reference evidence="1" key="1">
    <citation type="submission" date="2020-03" db="EMBL/GenBank/DDBJ databases">
        <title>The deep terrestrial virosphere.</title>
        <authorList>
            <person name="Holmfeldt K."/>
            <person name="Nilsson E."/>
            <person name="Simone D."/>
            <person name="Lopez-Fernandez M."/>
            <person name="Wu X."/>
            <person name="de Brujin I."/>
            <person name="Lundin D."/>
            <person name="Andersson A."/>
            <person name="Bertilsson S."/>
            <person name="Dopson M."/>
        </authorList>
    </citation>
    <scope>NUCLEOTIDE SEQUENCE</scope>
    <source>
        <strain evidence="1">MM415A01130</strain>
    </source>
</reference>
<name>A0A6M3K8M5_9ZZZZ</name>